<dbReference type="PANTHER" id="PTHR23508:SF10">
    <property type="entry name" value="CARBOXYLIC ACID TRANSPORTER PROTEIN HOMOLOG"/>
    <property type="match status" value="1"/>
</dbReference>
<feature type="transmembrane region" description="Helical" evidence="5">
    <location>
        <begin position="149"/>
        <end position="171"/>
    </location>
</feature>
<dbReference type="CDD" id="cd17365">
    <property type="entry name" value="MFS_PcaK_like"/>
    <property type="match status" value="1"/>
</dbReference>
<dbReference type="SUPFAM" id="SSF103473">
    <property type="entry name" value="MFS general substrate transporter"/>
    <property type="match status" value="1"/>
</dbReference>
<feature type="transmembrane region" description="Helical" evidence="5">
    <location>
        <begin position="177"/>
        <end position="197"/>
    </location>
</feature>
<evidence type="ECO:0000259" key="6">
    <source>
        <dbReference type="PROSITE" id="PS50850"/>
    </source>
</evidence>
<dbReference type="RefSeq" id="WP_114809916.1">
    <property type="nucleotide sequence ID" value="NZ_CP139965.1"/>
</dbReference>
<feature type="transmembrane region" description="Helical" evidence="5">
    <location>
        <begin position="61"/>
        <end position="78"/>
    </location>
</feature>
<dbReference type="InterPro" id="IPR020846">
    <property type="entry name" value="MFS_dom"/>
</dbReference>
<dbReference type="PANTHER" id="PTHR23508">
    <property type="entry name" value="CARBOXYLIC ACID TRANSPORTER PROTEIN HOMOLOG"/>
    <property type="match status" value="1"/>
</dbReference>
<proteinExistence type="predicted"/>
<dbReference type="InterPro" id="IPR011701">
    <property type="entry name" value="MFS"/>
</dbReference>
<protein>
    <submittedName>
        <fullName evidence="7">MFS transporter</fullName>
    </submittedName>
</protein>
<feature type="transmembrane region" description="Helical" evidence="5">
    <location>
        <begin position="254"/>
        <end position="275"/>
    </location>
</feature>
<organism evidence="7 8">
    <name type="scientific">Paraburkholderia kururiensis</name>
    <dbReference type="NCBI Taxonomy" id="984307"/>
    <lineage>
        <taxon>Bacteria</taxon>
        <taxon>Pseudomonadati</taxon>
        <taxon>Pseudomonadota</taxon>
        <taxon>Betaproteobacteria</taxon>
        <taxon>Burkholderiales</taxon>
        <taxon>Burkholderiaceae</taxon>
        <taxon>Paraburkholderia</taxon>
    </lineage>
</organism>
<keyword evidence="4 5" id="KW-0472">Membrane</keyword>
<accession>A0ABZ0WNH9</accession>
<gene>
    <name evidence="7" type="ORF">U0042_03670</name>
</gene>
<dbReference type="InterPro" id="IPR036259">
    <property type="entry name" value="MFS_trans_sf"/>
</dbReference>
<keyword evidence="2 5" id="KW-0812">Transmembrane</keyword>
<dbReference type="PROSITE" id="PS50850">
    <property type="entry name" value="MFS"/>
    <property type="match status" value="1"/>
</dbReference>
<dbReference type="PROSITE" id="PS00216">
    <property type="entry name" value="SUGAR_TRANSPORT_1"/>
    <property type="match status" value="1"/>
</dbReference>
<evidence type="ECO:0000313" key="8">
    <source>
        <dbReference type="Proteomes" id="UP001325479"/>
    </source>
</evidence>
<feature type="transmembrane region" description="Helical" evidence="5">
    <location>
        <begin position="409"/>
        <end position="431"/>
    </location>
</feature>
<feature type="transmembrane region" description="Helical" evidence="5">
    <location>
        <begin position="118"/>
        <end position="137"/>
    </location>
</feature>
<reference evidence="7 8" key="1">
    <citation type="submission" date="2023-12" db="EMBL/GenBank/DDBJ databases">
        <title>Genome sequencing and assembly of bacterial species from a model synthetic community.</title>
        <authorList>
            <person name="Hogle S.L."/>
        </authorList>
    </citation>
    <scope>NUCLEOTIDE SEQUENCE [LARGE SCALE GENOMIC DNA]</scope>
    <source>
        <strain evidence="7 8">HAMBI 2494</strain>
    </source>
</reference>
<feature type="transmembrane region" description="Helical" evidence="5">
    <location>
        <begin position="295"/>
        <end position="314"/>
    </location>
</feature>
<dbReference type="Pfam" id="PF07690">
    <property type="entry name" value="MFS_1"/>
    <property type="match status" value="1"/>
</dbReference>
<dbReference type="EMBL" id="CP139965">
    <property type="protein sequence ID" value="WQD78820.1"/>
    <property type="molecule type" value="Genomic_DNA"/>
</dbReference>
<evidence type="ECO:0000256" key="3">
    <source>
        <dbReference type="ARBA" id="ARBA00022989"/>
    </source>
</evidence>
<keyword evidence="8" id="KW-1185">Reference proteome</keyword>
<evidence type="ECO:0000256" key="5">
    <source>
        <dbReference type="SAM" id="Phobius"/>
    </source>
</evidence>
<feature type="transmembrane region" description="Helical" evidence="5">
    <location>
        <begin position="326"/>
        <end position="359"/>
    </location>
</feature>
<evidence type="ECO:0000313" key="7">
    <source>
        <dbReference type="EMBL" id="WQD78820.1"/>
    </source>
</evidence>
<dbReference type="Proteomes" id="UP001325479">
    <property type="component" value="Chromosome"/>
</dbReference>
<feature type="transmembrane region" description="Helical" evidence="5">
    <location>
        <begin position="383"/>
        <end position="402"/>
    </location>
</feature>
<feature type="transmembrane region" description="Helical" evidence="5">
    <location>
        <begin position="90"/>
        <end position="112"/>
    </location>
</feature>
<keyword evidence="3 5" id="KW-1133">Transmembrane helix</keyword>
<comment type="subcellular location">
    <subcellularLocation>
        <location evidence="1">Membrane</location>
        <topology evidence="1">Multi-pass membrane protein</topology>
    </subcellularLocation>
</comment>
<evidence type="ECO:0000256" key="4">
    <source>
        <dbReference type="ARBA" id="ARBA00023136"/>
    </source>
</evidence>
<name>A0ABZ0WNH9_9BURK</name>
<feature type="domain" description="Major facilitator superfamily (MFS) profile" evidence="6">
    <location>
        <begin position="25"/>
        <end position="437"/>
    </location>
</feature>
<evidence type="ECO:0000256" key="2">
    <source>
        <dbReference type="ARBA" id="ARBA00022692"/>
    </source>
</evidence>
<dbReference type="Gene3D" id="1.20.1250.20">
    <property type="entry name" value="MFS general substrate transporter like domains"/>
    <property type="match status" value="1"/>
</dbReference>
<feature type="transmembrane region" description="Helical" evidence="5">
    <location>
        <begin position="21"/>
        <end position="49"/>
    </location>
</feature>
<evidence type="ECO:0000256" key="1">
    <source>
        <dbReference type="ARBA" id="ARBA00004141"/>
    </source>
</evidence>
<dbReference type="InterPro" id="IPR005829">
    <property type="entry name" value="Sugar_transporter_CS"/>
</dbReference>
<sequence>MNRTSVVNVQTFINEQPFGRFQWLIFLMCFVIVLLDGFDTAAIGFIAPALLTEWHLTKPDLAPVLSAALFGLACGALVSGPLSDRLGRRVLLLGSVCLFGLVCLVSAFSSGIGPLTALRFVTGVGLGAAMPNAVTMMGEFCPDRRRATVINLMFCGFPLGAALGGFLAAWMIPQFGWRSVLVLGGVAPLLLAVALMLKMPESVRFMVANRRPVERIRAALARISPDALNAASFVMTETAPQTGGKGLGVVLSRAYLLGSAMLWLAYFMGLVIFYASINWMPILLKDAGLTPRSATLISALFPLGGVGAVLLGVLMDRFNPNRMVAACYALTAISVYCIGQAVGNIGLLVLIVFVAGVLMNTAQSSMPALAAAFYPTEGRGTGVAWMLGVGRFGGIAGSFLVAELTRRHFTFAGVFATIAAAGVLACAALLIKQMARPHAVEVSAREVESLGH</sequence>